<dbReference type="AlphaFoldDB" id="A0AA36GYN0"/>
<feature type="compositionally biased region" description="Basic residues" evidence="1">
    <location>
        <begin position="563"/>
        <end position="573"/>
    </location>
</feature>
<evidence type="ECO:0000256" key="1">
    <source>
        <dbReference type="SAM" id="MobiDB-lite"/>
    </source>
</evidence>
<dbReference type="GO" id="GO:0003676">
    <property type="term" value="F:nucleic acid binding"/>
    <property type="evidence" value="ECO:0007669"/>
    <property type="project" value="InterPro"/>
</dbReference>
<comment type="caution">
    <text evidence="3">The sequence shown here is derived from an EMBL/GenBank/DDBJ whole genome shotgun (WGS) entry which is preliminary data.</text>
</comment>
<dbReference type="Gene3D" id="3.30.420.10">
    <property type="entry name" value="Ribonuclease H-like superfamily/Ribonuclease H"/>
    <property type="match status" value="1"/>
</dbReference>
<feature type="region of interest" description="Disordered" evidence="1">
    <location>
        <begin position="923"/>
        <end position="959"/>
    </location>
</feature>
<protein>
    <recommendedName>
        <fullName evidence="2">Tc1-like transposase DDE domain-containing protein</fullName>
    </recommendedName>
</protein>
<evidence type="ECO:0000313" key="3">
    <source>
        <dbReference type="EMBL" id="CAJ0600552.1"/>
    </source>
</evidence>
<dbReference type="Proteomes" id="UP001176961">
    <property type="component" value="Unassembled WGS sequence"/>
</dbReference>
<proteinExistence type="predicted"/>
<feature type="compositionally biased region" description="Acidic residues" evidence="1">
    <location>
        <begin position="936"/>
        <end position="959"/>
    </location>
</feature>
<dbReference type="PANTHER" id="PTHR33939">
    <property type="entry name" value="PROTEIN CBG22215"/>
    <property type="match status" value="1"/>
</dbReference>
<dbReference type="InterPro" id="IPR038717">
    <property type="entry name" value="Tc1-like_DDE_dom"/>
</dbReference>
<sequence length="959" mass="108370">MGDDGRQPPQDTYEDLHEEEVFAEEMAPAQPESIRLDRRDLRSILDAIRVTDPRLSEFLESVKPKEESTSRKRKAAPTPPFRKREAAWPPASRSLQPTMDTNRISKEVACADRSTPRRIARITDSSGNWTEERASVGPVDKKVTGGETARKENNLLSKRAIRRVPASQRPSLHIHPLSVATAHPALMQSTSLEPISLRQGSSSLKRSAAGPRHKNQAVFLAPTQLESTHSISHRLGRKVSYAPRFSEGAALTAMANRLDLRTIGSVISNALQTDRATTTIKSYKAELQRFIAWKESTGISPLPLPKARNLYLAKCAFEGRSKSLPILVASLNYFCGSLSGADLEIQRSILEAERRTAPEVKHRPKIDQKSMRTLVLEGLSSTDAKGWRGFSGSQFGLRASYSDASRLRFNFLEESSSSRIIGKKYITAAGPRGDESSEYHRDCEKAPLPFYRARQVTSAAVRTQPLNLLLASALSDKHRFVPYLGTSRLCPKYGAEAKSIIRKVREFFEELKVAMAGTCARVIFQHPRKLTASACGVSEDVVKRIPEDVHQAAKRSGASRRPPLSKKQRRQRTLNKYGEEWGEKVKQAIHGRLRNEEDVTITELHSLLQAEYNNFCMSRTTLYELVRALGFSYRMNDDQKVIYQRADLIQKRSKYLQLIEEAREHGDCLIYTDETWIFSGMVKPRGWNDNNIPRFAPKEMLEKYSCGRSVGKNKGVRAIVIGAMAEDGVIPGCTRMVICGKRDERDDYHEDMNHELFEEWLEHSIPHMKNWAGEKRVTLIMDNASYHSRQIAKIPSTSSTKAEIAGYLSSKGVTVRNDVTKAVLLDQLHDYIEARGGRDALREYAVDRRCAELGVNLIRLPPFHCTFNPIEKCWSQLKAHLTKYGKVTDKIDTVRARAVQWMRSVPPSFTSAWFRFARKEEAAARSKEEIDRAEESSSDDTYESSEEVEEEEDQEDELE</sequence>
<feature type="domain" description="Tc1-like transposase DDE" evidence="2">
    <location>
        <begin position="747"/>
        <end position="889"/>
    </location>
</feature>
<accession>A0AA36GYN0</accession>
<reference evidence="3" key="1">
    <citation type="submission" date="2023-07" db="EMBL/GenBank/DDBJ databases">
        <authorList>
            <consortium name="CYATHOMIX"/>
        </authorList>
    </citation>
    <scope>NUCLEOTIDE SEQUENCE</scope>
    <source>
        <strain evidence="3">N/A</strain>
    </source>
</reference>
<name>A0AA36GYN0_CYLNA</name>
<feature type="region of interest" description="Disordered" evidence="1">
    <location>
        <begin position="550"/>
        <end position="576"/>
    </location>
</feature>
<evidence type="ECO:0000313" key="4">
    <source>
        <dbReference type="Proteomes" id="UP001176961"/>
    </source>
</evidence>
<dbReference type="EMBL" id="CATQJL010000223">
    <property type="protein sequence ID" value="CAJ0600552.1"/>
    <property type="molecule type" value="Genomic_DNA"/>
</dbReference>
<feature type="region of interest" description="Disordered" evidence="1">
    <location>
        <begin position="61"/>
        <end position="101"/>
    </location>
</feature>
<dbReference type="InterPro" id="IPR036397">
    <property type="entry name" value="RNaseH_sf"/>
</dbReference>
<keyword evidence="4" id="KW-1185">Reference proteome</keyword>
<gene>
    <name evidence="3" type="ORF">CYNAS_LOCUS12535</name>
</gene>
<organism evidence="3 4">
    <name type="scientific">Cylicocyclus nassatus</name>
    <name type="common">Nematode worm</name>
    <dbReference type="NCBI Taxonomy" id="53992"/>
    <lineage>
        <taxon>Eukaryota</taxon>
        <taxon>Metazoa</taxon>
        <taxon>Ecdysozoa</taxon>
        <taxon>Nematoda</taxon>
        <taxon>Chromadorea</taxon>
        <taxon>Rhabditida</taxon>
        <taxon>Rhabditina</taxon>
        <taxon>Rhabditomorpha</taxon>
        <taxon>Strongyloidea</taxon>
        <taxon>Strongylidae</taxon>
        <taxon>Cylicocyclus</taxon>
    </lineage>
</organism>
<feature type="compositionally biased region" description="Basic and acidic residues" evidence="1">
    <location>
        <begin position="61"/>
        <end position="70"/>
    </location>
</feature>
<feature type="compositionally biased region" description="Basic and acidic residues" evidence="1">
    <location>
        <begin position="923"/>
        <end position="935"/>
    </location>
</feature>
<dbReference type="Pfam" id="PF13358">
    <property type="entry name" value="DDE_3"/>
    <property type="match status" value="1"/>
</dbReference>
<evidence type="ECO:0000259" key="2">
    <source>
        <dbReference type="Pfam" id="PF13358"/>
    </source>
</evidence>
<dbReference type="PANTHER" id="PTHR33939:SF1">
    <property type="entry name" value="DUF4371 DOMAIN-CONTAINING PROTEIN"/>
    <property type="match status" value="1"/>
</dbReference>